<evidence type="ECO:0000313" key="2">
    <source>
        <dbReference type="EMBL" id="KAF6134496.1"/>
    </source>
</evidence>
<protein>
    <submittedName>
        <fullName evidence="2">Uncharacterized protein</fullName>
    </submittedName>
</protein>
<keyword evidence="3" id="KW-1185">Reference proteome</keyword>
<name>A0A7J7KVV4_9MAGN</name>
<keyword evidence="1" id="KW-0812">Transmembrane</keyword>
<organism evidence="2 3">
    <name type="scientific">Kingdonia uniflora</name>
    <dbReference type="NCBI Taxonomy" id="39325"/>
    <lineage>
        <taxon>Eukaryota</taxon>
        <taxon>Viridiplantae</taxon>
        <taxon>Streptophyta</taxon>
        <taxon>Embryophyta</taxon>
        <taxon>Tracheophyta</taxon>
        <taxon>Spermatophyta</taxon>
        <taxon>Magnoliopsida</taxon>
        <taxon>Ranunculales</taxon>
        <taxon>Circaeasteraceae</taxon>
        <taxon>Kingdonia</taxon>
    </lineage>
</organism>
<reference evidence="2 3" key="1">
    <citation type="journal article" date="2020" name="IScience">
        <title>Genome Sequencing of the Endangered Kingdonia uniflora (Circaeasteraceae, Ranunculales) Reveals Potential Mechanisms of Evolutionary Specialization.</title>
        <authorList>
            <person name="Sun Y."/>
            <person name="Deng T."/>
            <person name="Zhang A."/>
            <person name="Moore M.J."/>
            <person name="Landis J.B."/>
            <person name="Lin N."/>
            <person name="Zhang H."/>
            <person name="Zhang X."/>
            <person name="Huang J."/>
            <person name="Zhang X."/>
            <person name="Sun H."/>
            <person name="Wang H."/>
        </authorList>
    </citation>
    <scope>NUCLEOTIDE SEQUENCE [LARGE SCALE GENOMIC DNA]</scope>
    <source>
        <strain evidence="2">TB1705</strain>
        <tissue evidence="2">Leaf</tissue>
    </source>
</reference>
<evidence type="ECO:0000313" key="3">
    <source>
        <dbReference type="Proteomes" id="UP000541444"/>
    </source>
</evidence>
<gene>
    <name evidence="2" type="ORF">GIB67_028517</name>
</gene>
<accession>A0A7J7KVV4</accession>
<dbReference type="EMBL" id="JACGCM010002836">
    <property type="protein sequence ID" value="KAF6134496.1"/>
    <property type="molecule type" value="Genomic_DNA"/>
</dbReference>
<dbReference type="Proteomes" id="UP000541444">
    <property type="component" value="Unassembled WGS sequence"/>
</dbReference>
<sequence length="54" mass="6465">MMFQMFTIYTGSFLCICVLLYMQVLFYVFVFAIYTGSFLSMFFSMYLCLLYIQA</sequence>
<comment type="caution">
    <text evidence="2">The sequence shown here is derived from an EMBL/GenBank/DDBJ whole genome shotgun (WGS) entry which is preliminary data.</text>
</comment>
<feature type="non-terminal residue" evidence="2">
    <location>
        <position position="1"/>
    </location>
</feature>
<feature type="transmembrane region" description="Helical" evidence="1">
    <location>
        <begin position="7"/>
        <end position="26"/>
    </location>
</feature>
<proteinExistence type="predicted"/>
<keyword evidence="1" id="KW-0472">Membrane</keyword>
<dbReference type="AlphaFoldDB" id="A0A7J7KVV4"/>
<evidence type="ECO:0000256" key="1">
    <source>
        <dbReference type="SAM" id="Phobius"/>
    </source>
</evidence>
<feature type="transmembrane region" description="Helical" evidence="1">
    <location>
        <begin position="32"/>
        <end position="52"/>
    </location>
</feature>
<keyword evidence="1" id="KW-1133">Transmembrane helix</keyword>